<evidence type="ECO:0000256" key="1">
    <source>
        <dbReference type="ARBA" id="ARBA00022801"/>
    </source>
</evidence>
<dbReference type="InterPro" id="IPR017850">
    <property type="entry name" value="Alkaline_phosphatase_core_sf"/>
</dbReference>
<evidence type="ECO:0000313" key="4">
    <source>
        <dbReference type="Proteomes" id="UP000004535"/>
    </source>
</evidence>
<gene>
    <name evidence="3" type="primary">acpA</name>
    <name evidence="3" type="ORF">BURMUCGD2_4776</name>
</gene>
<feature type="compositionally biased region" description="Basic and acidic residues" evidence="2">
    <location>
        <begin position="78"/>
        <end position="112"/>
    </location>
</feature>
<dbReference type="Pfam" id="PF04185">
    <property type="entry name" value="Phosphoesterase"/>
    <property type="match status" value="1"/>
</dbReference>
<dbReference type="PANTHER" id="PTHR31956:SF1">
    <property type="entry name" value="NON-SPECIFIC PHOSPHOLIPASE C1"/>
    <property type="match status" value="1"/>
</dbReference>
<dbReference type="InterPro" id="IPR017768">
    <property type="entry name" value="AcpA"/>
</dbReference>
<reference evidence="3 4" key="1">
    <citation type="journal article" date="2012" name="J. Bacteriol.">
        <title>Draft Genome Sequence Determination for Cystic Fibrosis and Chronic Granulomatous Disease Burkholderia multivorans Isolates.</title>
        <authorList>
            <person name="Varga J.J."/>
            <person name="Losada L."/>
            <person name="Zelazny A.M."/>
            <person name="Brinkac L."/>
            <person name="Harkins D."/>
            <person name="Radune D."/>
            <person name="Hostetler J."/>
            <person name="Sampaio E.P."/>
            <person name="Ronning C.M."/>
            <person name="Nierman W.C."/>
            <person name="Greenberg D.E."/>
            <person name="Holland S.M."/>
            <person name="Goldberg J.B."/>
        </authorList>
    </citation>
    <scope>NUCLEOTIDE SEQUENCE [LARGE SCALE GENOMIC DNA]</scope>
    <source>
        <strain evidence="3 4">CGD2</strain>
    </source>
</reference>
<dbReference type="SUPFAM" id="SSF53649">
    <property type="entry name" value="Alkaline phosphatase-like"/>
    <property type="match status" value="1"/>
</dbReference>
<evidence type="ECO:0000256" key="2">
    <source>
        <dbReference type="SAM" id="MobiDB-lite"/>
    </source>
</evidence>
<dbReference type="NCBIfam" id="TIGR03397">
    <property type="entry name" value="acid_phos_Burk"/>
    <property type="match status" value="1"/>
</dbReference>
<dbReference type="Gene3D" id="3.40.720.10">
    <property type="entry name" value="Alkaline Phosphatase, subunit A"/>
    <property type="match status" value="2"/>
</dbReference>
<dbReference type="InterPro" id="IPR007312">
    <property type="entry name" value="Phosphoesterase"/>
</dbReference>
<feature type="region of interest" description="Disordered" evidence="2">
    <location>
        <begin position="1"/>
        <end position="46"/>
    </location>
</feature>
<dbReference type="EC" id="3.1.3.2" evidence="3"/>
<sequence>MTPRRRRGPAPPRGIRAGRPSRRAARRFQSSSRTRVAHARPQHAARAFRCRARSRYSRVHDNFMTTAARCGGRNRAASAERRRIERHPNPRGAHDVNDTPDRPDDLPDDPDRRRVLGGLAALGAGLALNGCETAPGGAPRSAADLRVDAALRHHVRHIVVIYAENRSFANLYGDFPGVRYPLSAVAPEQAQQLDRDGKTPLPVLPKIWGGLVPQAQEVNGKRYMIGERDIDKLPNGPFQLTDKDRKPLPNGVITRDLWHRFYQNQMQIAAGRNNQFAAWADSGGLVMGHYRNSADTLRLWNLARQYTLCDNFFMAAFGGSWLNHMYLIGAQPPRYPDAHKHPHAAKLLSVLDGDDPAGTRLKLAADSPASALDGPPKFVGDGPLTPDGYGVNTMAPPYQPSYVPPPANGNSAFADPDDHRVLPPQVYATIGDRLSEKQIDWAWYSGAWQYALEHRDTGTVPDFQYHHQPFNYFANYTPGTEARRRHLRDAGLGDDPSTNRFIADIDAGRLPAVAFYKPQGNLNMHAGYADVESGDRHIATVIEHIRRGPQWENTVIVMTHDENGGWWDHVAPPVGDRWGPGSRIPALVIAPFAKKGYVDHTLYDTNSILRFISRVHGLAPLDGIVARNQAFAARGATPPGDLTNALDLG</sequence>
<dbReference type="PANTHER" id="PTHR31956">
    <property type="entry name" value="NON-SPECIFIC PHOSPHOLIPASE C4-RELATED"/>
    <property type="match status" value="1"/>
</dbReference>
<keyword evidence="1 3" id="KW-0378">Hydrolase</keyword>
<feature type="region of interest" description="Disordered" evidence="2">
    <location>
        <begin position="70"/>
        <end position="112"/>
    </location>
</feature>
<organism evidence="3 4">
    <name type="scientific">Burkholderia multivorans CGD2</name>
    <dbReference type="NCBI Taxonomy" id="513052"/>
    <lineage>
        <taxon>Bacteria</taxon>
        <taxon>Pseudomonadati</taxon>
        <taxon>Pseudomonadota</taxon>
        <taxon>Betaproteobacteria</taxon>
        <taxon>Burkholderiales</taxon>
        <taxon>Burkholderiaceae</taxon>
        <taxon>Burkholderia</taxon>
        <taxon>Burkholderia cepacia complex</taxon>
    </lineage>
</organism>
<accession>B9BI70</accession>
<comment type="caution">
    <text evidence="3">The sequence shown here is derived from an EMBL/GenBank/DDBJ whole genome shotgun (WGS) entry which is preliminary data.</text>
</comment>
<name>B9BI70_9BURK</name>
<feature type="compositionally biased region" description="Basic residues" evidence="2">
    <location>
        <begin position="35"/>
        <end position="46"/>
    </location>
</feature>
<protein>
    <submittedName>
        <fullName evidence="3">Acid phosphatase</fullName>
        <ecNumber evidence="3">3.1.3.2</ecNumber>
    </submittedName>
</protein>
<dbReference type="AlphaFoldDB" id="B9BI70"/>
<dbReference type="CDD" id="cd16013">
    <property type="entry name" value="AcpA"/>
    <property type="match status" value="1"/>
</dbReference>
<evidence type="ECO:0000313" key="3">
    <source>
        <dbReference type="EMBL" id="EEE09403.1"/>
    </source>
</evidence>
<dbReference type="EMBL" id="ACFC01000001">
    <property type="protein sequence ID" value="EEE09403.1"/>
    <property type="molecule type" value="Genomic_DNA"/>
</dbReference>
<dbReference type="GO" id="GO:0003993">
    <property type="term" value="F:acid phosphatase activity"/>
    <property type="evidence" value="ECO:0007669"/>
    <property type="project" value="UniProtKB-EC"/>
</dbReference>
<proteinExistence type="predicted"/>
<dbReference type="Proteomes" id="UP000004535">
    <property type="component" value="Unassembled WGS sequence"/>
</dbReference>